<accession>A0A0N4UDX9</accession>
<keyword evidence="5 7" id="KW-1133">Transmembrane helix</keyword>
<comment type="similarity">
    <text evidence="2">Belongs to the nucleotide-sugar transporter family. SLC35A subfamily.</text>
</comment>
<evidence type="ECO:0000256" key="1">
    <source>
        <dbReference type="ARBA" id="ARBA00004141"/>
    </source>
</evidence>
<feature type="transmembrane region" description="Helical" evidence="7">
    <location>
        <begin position="172"/>
        <end position="193"/>
    </location>
</feature>
<dbReference type="Proteomes" id="UP000038040">
    <property type="component" value="Unplaced"/>
</dbReference>
<dbReference type="OrthoDB" id="408493at2759"/>
<evidence type="ECO:0000313" key="11">
    <source>
        <dbReference type="WBParaSite" id="DME_0000555601-mRNA-1"/>
    </source>
</evidence>
<organism evidence="9 11">
    <name type="scientific">Dracunculus medinensis</name>
    <name type="common">Guinea worm</name>
    <dbReference type="NCBI Taxonomy" id="318479"/>
    <lineage>
        <taxon>Eukaryota</taxon>
        <taxon>Metazoa</taxon>
        <taxon>Ecdysozoa</taxon>
        <taxon>Nematoda</taxon>
        <taxon>Chromadorea</taxon>
        <taxon>Rhabditida</taxon>
        <taxon>Spirurina</taxon>
        <taxon>Dracunculoidea</taxon>
        <taxon>Dracunculidae</taxon>
        <taxon>Dracunculus</taxon>
    </lineage>
</organism>
<dbReference type="Proteomes" id="UP000274756">
    <property type="component" value="Unassembled WGS sequence"/>
</dbReference>
<reference evidence="8 10" key="2">
    <citation type="submission" date="2018-11" db="EMBL/GenBank/DDBJ databases">
        <authorList>
            <consortium name="Pathogen Informatics"/>
        </authorList>
    </citation>
    <scope>NUCLEOTIDE SEQUENCE [LARGE SCALE GENOMIC DNA]</scope>
</reference>
<dbReference type="NCBIfam" id="TIGR00803">
    <property type="entry name" value="nst"/>
    <property type="match status" value="1"/>
</dbReference>
<feature type="transmembrane region" description="Helical" evidence="7">
    <location>
        <begin position="141"/>
        <end position="160"/>
    </location>
</feature>
<feature type="transmembrane region" description="Helical" evidence="7">
    <location>
        <begin position="46"/>
        <end position="69"/>
    </location>
</feature>
<keyword evidence="10" id="KW-1185">Reference proteome</keyword>
<dbReference type="SUPFAM" id="SSF103481">
    <property type="entry name" value="Multidrug resistance efflux transporter EmrE"/>
    <property type="match status" value="1"/>
</dbReference>
<dbReference type="InterPro" id="IPR007271">
    <property type="entry name" value="Nuc_sug_transpt"/>
</dbReference>
<keyword evidence="3" id="KW-0813">Transport</keyword>
<evidence type="ECO:0000256" key="6">
    <source>
        <dbReference type="ARBA" id="ARBA00023136"/>
    </source>
</evidence>
<name>A0A0N4UDX9_DRAME</name>
<proteinExistence type="inferred from homology"/>
<evidence type="ECO:0000256" key="3">
    <source>
        <dbReference type="ARBA" id="ARBA00022597"/>
    </source>
</evidence>
<feature type="transmembrane region" description="Helical" evidence="7">
    <location>
        <begin position="12"/>
        <end position="34"/>
    </location>
</feature>
<dbReference type="GO" id="GO:0000139">
    <property type="term" value="C:Golgi membrane"/>
    <property type="evidence" value="ECO:0007669"/>
    <property type="project" value="InterPro"/>
</dbReference>
<feature type="transmembrane region" description="Helical" evidence="7">
    <location>
        <begin position="273"/>
        <end position="291"/>
    </location>
</feature>
<dbReference type="EMBL" id="UYYG01001179">
    <property type="protein sequence ID" value="VDN59324.1"/>
    <property type="molecule type" value="Genomic_DNA"/>
</dbReference>
<comment type="subcellular location">
    <subcellularLocation>
        <location evidence="1">Membrane</location>
        <topology evidence="1">Multi-pass membrane protein</topology>
    </subcellularLocation>
</comment>
<evidence type="ECO:0000256" key="4">
    <source>
        <dbReference type="ARBA" id="ARBA00022692"/>
    </source>
</evidence>
<reference evidence="11" key="1">
    <citation type="submission" date="2017-02" db="UniProtKB">
        <authorList>
            <consortium name="WormBaseParasite"/>
        </authorList>
    </citation>
    <scope>IDENTIFICATION</scope>
</reference>
<feature type="transmembrane region" description="Helical" evidence="7">
    <location>
        <begin position="297"/>
        <end position="314"/>
    </location>
</feature>
<evidence type="ECO:0000256" key="7">
    <source>
        <dbReference type="SAM" id="Phobius"/>
    </source>
</evidence>
<dbReference type="PANTHER" id="PTHR10231">
    <property type="entry name" value="NUCLEOTIDE-SUGAR TRANSMEMBRANE TRANSPORTER"/>
    <property type="match status" value="1"/>
</dbReference>
<evidence type="ECO:0000256" key="2">
    <source>
        <dbReference type="ARBA" id="ARBA00009976"/>
    </source>
</evidence>
<gene>
    <name evidence="8" type="ORF">DME_LOCUS9297</name>
</gene>
<keyword evidence="6 7" id="KW-0472">Membrane</keyword>
<protein>
    <submittedName>
        <fullName evidence="11">UDP-galactose transporter</fullName>
    </submittedName>
</protein>
<feature type="transmembrane region" description="Helical" evidence="7">
    <location>
        <begin position="245"/>
        <end position="266"/>
    </location>
</feature>
<dbReference type="AlphaFoldDB" id="A0A0N4UDX9"/>
<dbReference type="Pfam" id="PF04142">
    <property type="entry name" value="Nuc_sug_transp"/>
    <property type="match status" value="1"/>
</dbReference>
<evidence type="ECO:0000313" key="8">
    <source>
        <dbReference type="EMBL" id="VDN59324.1"/>
    </source>
</evidence>
<dbReference type="PIRSF" id="PIRSF005799">
    <property type="entry name" value="UDP-gal_transpt"/>
    <property type="match status" value="1"/>
</dbReference>
<sequence length="328" mass="37329">MKLTIERQSRDYSILKIGVLIWLTFQNSIHTLLIRYARARDIPQMFISSVAVFLTEIFKAFVCIFIVIYEEGSFLKQQVFGNFFDTFKVCIPAMIYMIQNNLFYYAASHLEAATFMVASQLKIFTTAVFSVFMLRKTLTLIQWFSLGVLFIGVCLVQAYQTSSYRMATVQKPFLGFLAVVIACIFSGFAGVYFEKMLKDAAPISLWMRNIQMSLFSIPSSLIAVFVQDFFEISTKGFLYGFDSVVWTLVIWYCLGGLSVAACIKYANNISKNFATSFAILLSTIGSIYIFHFEPDTVFLLGVFLVIISIFLYSLPPKKLCGVKGYFYP</sequence>
<feature type="transmembrane region" description="Helical" evidence="7">
    <location>
        <begin position="205"/>
        <end position="225"/>
    </location>
</feature>
<feature type="transmembrane region" description="Helical" evidence="7">
    <location>
        <begin position="113"/>
        <end position="134"/>
    </location>
</feature>
<evidence type="ECO:0000256" key="5">
    <source>
        <dbReference type="ARBA" id="ARBA00022989"/>
    </source>
</evidence>
<dbReference type="STRING" id="318479.A0A0N4UDX9"/>
<dbReference type="GO" id="GO:0015165">
    <property type="term" value="F:pyrimidine nucleotide-sugar transmembrane transporter activity"/>
    <property type="evidence" value="ECO:0007669"/>
    <property type="project" value="InterPro"/>
</dbReference>
<evidence type="ECO:0000313" key="9">
    <source>
        <dbReference type="Proteomes" id="UP000038040"/>
    </source>
</evidence>
<keyword evidence="4 7" id="KW-0812">Transmembrane</keyword>
<evidence type="ECO:0000313" key="10">
    <source>
        <dbReference type="Proteomes" id="UP000274756"/>
    </source>
</evidence>
<keyword evidence="3" id="KW-0762">Sugar transport</keyword>
<dbReference type="WBParaSite" id="DME_0000555601-mRNA-1">
    <property type="protein sequence ID" value="DME_0000555601-mRNA-1"/>
    <property type="gene ID" value="DME_0000555601"/>
</dbReference>
<dbReference type="InterPro" id="IPR037185">
    <property type="entry name" value="EmrE-like"/>
</dbReference>